<dbReference type="Proteomes" id="UP000029278">
    <property type="component" value="Unassembled WGS sequence"/>
</dbReference>
<reference evidence="1 2" key="1">
    <citation type="submission" date="2014-04" db="EMBL/GenBank/DDBJ databases">
        <authorList>
            <person name="Bishop-Lilly K.A."/>
            <person name="Broomall S.M."/>
            <person name="Chain P.S."/>
            <person name="Chertkov O."/>
            <person name="Coyne S.R."/>
            <person name="Daligault H.E."/>
            <person name="Davenport K.W."/>
            <person name="Erkkila T."/>
            <person name="Frey K.G."/>
            <person name="Gibbons H.S."/>
            <person name="Gu W."/>
            <person name="Jaissle J."/>
            <person name="Johnson S.L."/>
            <person name="Koroleva G.I."/>
            <person name="Ladner J.T."/>
            <person name="Lo C.-C."/>
            <person name="Minogue T.D."/>
            <person name="Munk C."/>
            <person name="Palacios G.F."/>
            <person name="Redden C.L."/>
            <person name="Rosenzweig C.N."/>
            <person name="Scholz M.B."/>
            <person name="Teshima H."/>
            <person name="Xu Y."/>
        </authorList>
    </citation>
    <scope>NUCLEOTIDE SEQUENCE [LARGE SCALE GENOMIC DNA]</scope>
    <source>
        <strain evidence="1 2">8244</strain>
    </source>
</reference>
<dbReference type="PROSITE" id="PS51257">
    <property type="entry name" value="PROKAR_LIPOPROTEIN"/>
    <property type="match status" value="1"/>
</dbReference>
<sequence length="348" mass="39082">MGRINVGMKLVILFLLTASLVSCSPMYSKISDKSLNNDLSDYLSITYTKYTNGTDTNDGMTMEVYSYELNSKKLTKVTELPYTSQYPLTSASLPEQKIYYSGEGEQDEDELFVYDLKTQVSKQLSSNLFAINSIVPFTADNKLIMVAVKQGERNLKIGFFDKETGDIRFVNDQDLDTTTWDIAYNPETNKTYAAQYSEAQDYIQLRKANKAHKDMIPPNHSIVEIDNATLATRKIIELKEEQILCLTVSGEQILIATTKVINGSSVEYSMINVNTGERTKIDLPFIARSGIALSKDGKGIYYLGEDANAKADQRGVFYLDLTTKKAEPIFLQDDGFINNFSYIRPGSK</sequence>
<keyword evidence="2" id="KW-1185">Reference proteome</keyword>
<dbReference type="STRING" id="44252.DJ90_2740"/>
<gene>
    <name evidence="1" type="ORF">DJ90_2740</name>
</gene>
<organism evidence="1 2">
    <name type="scientific">Paenibacillus macerans</name>
    <name type="common">Bacillus macerans</name>
    <dbReference type="NCBI Taxonomy" id="44252"/>
    <lineage>
        <taxon>Bacteria</taxon>
        <taxon>Bacillati</taxon>
        <taxon>Bacillota</taxon>
        <taxon>Bacilli</taxon>
        <taxon>Bacillales</taxon>
        <taxon>Paenibacillaceae</taxon>
        <taxon>Paenibacillus</taxon>
    </lineage>
</organism>
<name>A0A090ZY44_PAEMA</name>
<evidence type="ECO:0008006" key="3">
    <source>
        <dbReference type="Google" id="ProtNLM"/>
    </source>
</evidence>
<dbReference type="SUPFAM" id="SSF82171">
    <property type="entry name" value="DPP6 N-terminal domain-like"/>
    <property type="match status" value="1"/>
</dbReference>
<comment type="caution">
    <text evidence="1">The sequence shown here is derived from an EMBL/GenBank/DDBJ whole genome shotgun (WGS) entry which is preliminary data.</text>
</comment>
<dbReference type="EMBL" id="JMQA01000024">
    <property type="protein sequence ID" value="KFN09021.1"/>
    <property type="molecule type" value="Genomic_DNA"/>
</dbReference>
<evidence type="ECO:0000313" key="2">
    <source>
        <dbReference type="Proteomes" id="UP000029278"/>
    </source>
</evidence>
<proteinExistence type="predicted"/>
<dbReference type="RefSeq" id="WP_051985413.1">
    <property type="nucleotide sequence ID" value="NZ_BOSD01000010.1"/>
</dbReference>
<protein>
    <recommendedName>
        <fullName evidence="3">Lipoprotein</fullName>
    </recommendedName>
</protein>
<accession>A0A090ZY44</accession>
<dbReference type="InterPro" id="IPR011042">
    <property type="entry name" value="6-blade_b-propeller_TolB-like"/>
</dbReference>
<dbReference type="Gene3D" id="2.120.10.30">
    <property type="entry name" value="TolB, C-terminal domain"/>
    <property type="match status" value="1"/>
</dbReference>
<dbReference type="AlphaFoldDB" id="A0A090ZY44"/>
<evidence type="ECO:0000313" key="1">
    <source>
        <dbReference type="EMBL" id="KFN09021.1"/>
    </source>
</evidence>
<dbReference type="GeneID" id="77012502"/>
<dbReference type="HOGENOM" id="CLU_070756_0_0_9"/>
<dbReference type="PATRIC" id="fig|44252.3.peg.2667"/>